<dbReference type="AlphaFoldDB" id="A0A378U3B2"/>
<accession>A0A378U3B2</accession>
<feature type="coiled-coil region" evidence="1">
    <location>
        <begin position="153"/>
        <end position="200"/>
    </location>
</feature>
<dbReference type="EMBL" id="UGQL01000002">
    <property type="protein sequence ID" value="STZ69617.1"/>
    <property type="molecule type" value="Genomic_DNA"/>
</dbReference>
<keyword evidence="2" id="KW-0472">Membrane</keyword>
<dbReference type="Pfam" id="PF14257">
    <property type="entry name" value="DUF4349"/>
    <property type="match status" value="1"/>
</dbReference>
<dbReference type="InterPro" id="IPR025645">
    <property type="entry name" value="DUF4349"/>
</dbReference>
<sequence>MKKIVFHTVIGVIFLLTLASCDKKYDSVAAETADYLSLADTDSSPAKNLETGQTVERKIIKEGSIRFETANAAATRKQITAALATYKGYLAQDQSETYASQSVYTLTLRIPAENFEKLLTEITTTAQKVDNQDIKALDVTEEFIDVESRIQTKKELENRYKALLSKANKVEEILAIEKEIEALRSDIESYEGRLNYLKSSIAYSTLTAVFYEKQTATTTFGSEFLTAIGEGWDNLVSFTLGLFYIWPFILILLAILFFVRRKIKRRKLQNK</sequence>
<keyword evidence="2" id="KW-1133">Transmembrane helix</keyword>
<evidence type="ECO:0000313" key="5">
    <source>
        <dbReference type="Proteomes" id="UP000255024"/>
    </source>
</evidence>
<dbReference type="Proteomes" id="UP000255024">
    <property type="component" value="Unassembled WGS sequence"/>
</dbReference>
<protein>
    <recommendedName>
        <fullName evidence="3">DUF4349 domain-containing protein</fullName>
    </recommendedName>
</protein>
<reference evidence="4 5" key="1">
    <citation type="submission" date="2018-06" db="EMBL/GenBank/DDBJ databases">
        <authorList>
            <consortium name="Pathogen Informatics"/>
            <person name="Doyle S."/>
        </authorList>
    </citation>
    <scope>NUCLEOTIDE SEQUENCE [LARGE SCALE GENOMIC DNA]</scope>
    <source>
        <strain evidence="4 5">NCTC11179</strain>
    </source>
</reference>
<name>A0A378U3B2_MYROD</name>
<feature type="transmembrane region" description="Helical" evidence="2">
    <location>
        <begin position="235"/>
        <end position="259"/>
    </location>
</feature>
<dbReference type="PROSITE" id="PS51257">
    <property type="entry name" value="PROKAR_LIPOPROTEIN"/>
    <property type="match status" value="1"/>
</dbReference>
<dbReference type="RefSeq" id="WP_115092807.1">
    <property type="nucleotide sequence ID" value="NZ_CP068107.1"/>
</dbReference>
<evidence type="ECO:0000256" key="1">
    <source>
        <dbReference type="SAM" id="Coils"/>
    </source>
</evidence>
<organism evidence="4 5">
    <name type="scientific">Myroides odoratus</name>
    <name type="common">Flavobacterium odoratum</name>
    <dbReference type="NCBI Taxonomy" id="256"/>
    <lineage>
        <taxon>Bacteria</taxon>
        <taxon>Pseudomonadati</taxon>
        <taxon>Bacteroidota</taxon>
        <taxon>Flavobacteriia</taxon>
        <taxon>Flavobacteriales</taxon>
        <taxon>Flavobacteriaceae</taxon>
        <taxon>Myroides</taxon>
    </lineage>
</organism>
<keyword evidence="1" id="KW-0175">Coiled coil</keyword>
<gene>
    <name evidence="4" type="ORF">NCTC11179_03127</name>
</gene>
<keyword evidence="2" id="KW-0812">Transmembrane</keyword>
<feature type="domain" description="DUF4349" evidence="3">
    <location>
        <begin position="57"/>
        <end position="259"/>
    </location>
</feature>
<keyword evidence="5" id="KW-1185">Reference proteome</keyword>
<proteinExistence type="predicted"/>
<evidence type="ECO:0000256" key="2">
    <source>
        <dbReference type="SAM" id="Phobius"/>
    </source>
</evidence>
<evidence type="ECO:0000313" key="4">
    <source>
        <dbReference type="EMBL" id="STZ69617.1"/>
    </source>
</evidence>
<evidence type="ECO:0000259" key="3">
    <source>
        <dbReference type="Pfam" id="PF14257"/>
    </source>
</evidence>